<proteinExistence type="predicted"/>
<comment type="caution">
    <text evidence="1">The sequence shown here is derived from an EMBL/GenBank/DDBJ whole genome shotgun (WGS) entry which is preliminary data.</text>
</comment>
<evidence type="ECO:0000313" key="1">
    <source>
        <dbReference type="EMBL" id="MPN46172.1"/>
    </source>
</evidence>
<reference evidence="1" key="1">
    <citation type="submission" date="2019-08" db="EMBL/GenBank/DDBJ databases">
        <authorList>
            <person name="Kucharzyk K."/>
            <person name="Murdoch R.W."/>
            <person name="Higgins S."/>
            <person name="Loffler F."/>
        </authorList>
    </citation>
    <scope>NUCLEOTIDE SEQUENCE</scope>
</reference>
<accession>A0A645I5V9</accession>
<dbReference type="AlphaFoldDB" id="A0A645I5V9"/>
<organism evidence="1">
    <name type="scientific">bioreactor metagenome</name>
    <dbReference type="NCBI Taxonomy" id="1076179"/>
    <lineage>
        <taxon>unclassified sequences</taxon>
        <taxon>metagenomes</taxon>
        <taxon>ecological metagenomes</taxon>
    </lineage>
</organism>
<sequence length="86" mass="9492">MHLLCYIPSFHPWKYTQHLKALREAAQNHPTKAPQAAIVLSPAVPNTKAVQVKALLKKVIQHLLQKVPAVVRAVQAVQVSLQSQTA</sequence>
<dbReference type="EMBL" id="VSSQ01106628">
    <property type="protein sequence ID" value="MPN46172.1"/>
    <property type="molecule type" value="Genomic_DNA"/>
</dbReference>
<name>A0A645I5V9_9ZZZZ</name>
<gene>
    <name evidence="1" type="ORF">SDC9_193755</name>
</gene>
<protein>
    <submittedName>
        <fullName evidence="1">Uncharacterized protein</fullName>
    </submittedName>
</protein>